<evidence type="ECO:0000256" key="9">
    <source>
        <dbReference type="ARBA" id="ARBA00023012"/>
    </source>
</evidence>
<name>A0ABS2Z7S4_9BACL</name>
<dbReference type="RefSeq" id="WP_188404282.1">
    <property type="nucleotide sequence ID" value="NZ_BMCE01000004.1"/>
</dbReference>
<evidence type="ECO:0000256" key="3">
    <source>
        <dbReference type="ARBA" id="ARBA00012438"/>
    </source>
</evidence>
<dbReference type="EC" id="2.7.13.3" evidence="3"/>
<dbReference type="InterPro" id="IPR005467">
    <property type="entry name" value="His_kinase_dom"/>
</dbReference>
<dbReference type="EMBL" id="JAFHKS010000040">
    <property type="protein sequence ID" value="MBN3544117.1"/>
    <property type="molecule type" value="Genomic_DNA"/>
</dbReference>
<keyword evidence="6" id="KW-0547">Nucleotide-binding</keyword>
<accession>A0ABS2Z7S4</accession>
<evidence type="ECO:0000256" key="10">
    <source>
        <dbReference type="SAM" id="Phobius"/>
    </source>
</evidence>
<comment type="subcellular location">
    <subcellularLocation>
        <location evidence="2">Membrane</location>
    </subcellularLocation>
</comment>
<keyword evidence="10" id="KW-1133">Transmembrane helix</keyword>
<evidence type="ECO:0000259" key="11">
    <source>
        <dbReference type="PROSITE" id="PS50109"/>
    </source>
</evidence>
<dbReference type="PANTHER" id="PTHR45453">
    <property type="entry name" value="PHOSPHATE REGULON SENSOR PROTEIN PHOR"/>
    <property type="match status" value="1"/>
</dbReference>
<organism evidence="12 13">
    <name type="scientific">Fictibacillus barbaricus</name>
    <dbReference type="NCBI Taxonomy" id="182136"/>
    <lineage>
        <taxon>Bacteria</taxon>
        <taxon>Bacillati</taxon>
        <taxon>Bacillota</taxon>
        <taxon>Bacilli</taxon>
        <taxon>Bacillales</taxon>
        <taxon>Fictibacillaceae</taxon>
        <taxon>Fictibacillus</taxon>
    </lineage>
</organism>
<dbReference type="SMART" id="SM00388">
    <property type="entry name" value="HisKA"/>
    <property type="match status" value="1"/>
</dbReference>
<evidence type="ECO:0000256" key="2">
    <source>
        <dbReference type="ARBA" id="ARBA00004370"/>
    </source>
</evidence>
<dbReference type="SUPFAM" id="SSF47384">
    <property type="entry name" value="Homodimeric domain of signal transducing histidine kinase"/>
    <property type="match status" value="1"/>
</dbReference>
<dbReference type="InterPro" id="IPR050351">
    <property type="entry name" value="BphY/WalK/GraS-like"/>
</dbReference>
<dbReference type="SUPFAM" id="SSF55874">
    <property type="entry name" value="ATPase domain of HSP90 chaperone/DNA topoisomerase II/histidine kinase"/>
    <property type="match status" value="1"/>
</dbReference>
<keyword evidence="5" id="KW-0808">Transferase</keyword>
<dbReference type="Gene3D" id="3.30.565.10">
    <property type="entry name" value="Histidine kinase-like ATPase, C-terminal domain"/>
    <property type="match status" value="1"/>
</dbReference>
<keyword evidence="10" id="KW-0812">Transmembrane</keyword>
<evidence type="ECO:0000256" key="1">
    <source>
        <dbReference type="ARBA" id="ARBA00000085"/>
    </source>
</evidence>
<evidence type="ECO:0000256" key="6">
    <source>
        <dbReference type="ARBA" id="ARBA00022741"/>
    </source>
</evidence>
<keyword evidence="13" id="KW-1185">Reference proteome</keyword>
<proteinExistence type="predicted"/>
<reference evidence="12 13" key="1">
    <citation type="submission" date="2021-01" db="EMBL/GenBank/DDBJ databases">
        <title>Genome Sequencing of Type Strains.</title>
        <authorList>
            <person name="Lemaire J.F."/>
            <person name="Inderbitzin P."/>
            <person name="Collins S.B."/>
            <person name="Wespe N."/>
            <person name="Knight-Connoni V."/>
        </authorList>
    </citation>
    <scope>NUCLEOTIDE SEQUENCE [LARGE SCALE GENOMIC DNA]</scope>
    <source>
        <strain evidence="12 13">DSM 14730</strain>
    </source>
</reference>
<protein>
    <recommendedName>
        <fullName evidence="3">histidine kinase</fullName>
        <ecNumber evidence="3">2.7.13.3</ecNumber>
    </recommendedName>
</protein>
<evidence type="ECO:0000256" key="5">
    <source>
        <dbReference type="ARBA" id="ARBA00022679"/>
    </source>
</evidence>
<dbReference type="GO" id="GO:0016301">
    <property type="term" value="F:kinase activity"/>
    <property type="evidence" value="ECO:0007669"/>
    <property type="project" value="UniProtKB-KW"/>
</dbReference>
<dbReference type="InterPro" id="IPR036890">
    <property type="entry name" value="HATPase_C_sf"/>
</dbReference>
<keyword evidence="8" id="KW-0067">ATP-binding</keyword>
<dbReference type="SMART" id="SM00387">
    <property type="entry name" value="HATPase_c"/>
    <property type="match status" value="1"/>
</dbReference>
<dbReference type="InterPro" id="IPR003661">
    <property type="entry name" value="HisK_dim/P_dom"/>
</dbReference>
<evidence type="ECO:0000256" key="8">
    <source>
        <dbReference type="ARBA" id="ARBA00022840"/>
    </source>
</evidence>
<keyword evidence="7 12" id="KW-0418">Kinase</keyword>
<dbReference type="PROSITE" id="PS50109">
    <property type="entry name" value="HIS_KIN"/>
    <property type="match status" value="1"/>
</dbReference>
<evidence type="ECO:0000313" key="12">
    <source>
        <dbReference type="EMBL" id="MBN3544117.1"/>
    </source>
</evidence>
<evidence type="ECO:0000256" key="7">
    <source>
        <dbReference type="ARBA" id="ARBA00022777"/>
    </source>
</evidence>
<dbReference type="CDD" id="cd00082">
    <property type="entry name" value="HisKA"/>
    <property type="match status" value="1"/>
</dbReference>
<dbReference type="InterPro" id="IPR008358">
    <property type="entry name" value="Sig_transdc_His_kin/Pase_MprB"/>
</dbReference>
<dbReference type="Pfam" id="PF02518">
    <property type="entry name" value="HATPase_c"/>
    <property type="match status" value="1"/>
</dbReference>
<keyword evidence="10" id="KW-0472">Membrane</keyword>
<comment type="caution">
    <text evidence="12">The sequence shown here is derived from an EMBL/GenBank/DDBJ whole genome shotgun (WGS) entry which is preliminary data.</text>
</comment>
<dbReference type="InterPro" id="IPR036097">
    <property type="entry name" value="HisK_dim/P_sf"/>
</dbReference>
<dbReference type="Proteomes" id="UP001319060">
    <property type="component" value="Unassembled WGS sequence"/>
</dbReference>
<sequence>MVYLTTLSFVLAFIFLIRLNLLRRGLINIKNQLREYNTQPTNQKISIGLFDKELEEVAVEINLLIESRLSERIDKEKSEHLLKQAIANMSHDLRTPLTSILGYIQLLEHDEQITDEKRRYLDITKKRTKRLQSLINEFFELSVIESVDYQLKLKKLNFTKLLWEILLSFFDQLEELNMVPEIDIPKEDIFIMADESAVRRVIENLINNVINHAIGKVSISLEAGNTSAILRVRNQASDLAIIEPHTLFDRFYTSDKTRSGEGTGLGLSIAKSLMLKMEGSITAEKVDEFLVIICEWKLSN</sequence>
<feature type="domain" description="Histidine kinase" evidence="11">
    <location>
        <begin position="88"/>
        <end position="284"/>
    </location>
</feature>
<comment type="catalytic activity">
    <reaction evidence="1">
        <text>ATP + protein L-histidine = ADP + protein N-phospho-L-histidine.</text>
        <dbReference type="EC" id="2.7.13.3"/>
    </reaction>
</comment>
<dbReference type="PANTHER" id="PTHR45453:SF1">
    <property type="entry name" value="PHOSPHATE REGULON SENSOR PROTEIN PHOR"/>
    <property type="match status" value="1"/>
</dbReference>
<dbReference type="Gene3D" id="1.10.287.130">
    <property type="match status" value="1"/>
</dbReference>
<keyword evidence="9" id="KW-0902">Two-component regulatory system</keyword>
<dbReference type="Pfam" id="PF00512">
    <property type="entry name" value="HisKA"/>
    <property type="match status" value="1"/>
</dbReference>
<dbReference type="PRINTS" id="PR01780">
    <property type="entry name" value="LANTIREGPROT"/>
</dbReference>
<keyword evidence="4" id="KW-0597">Phosphoprotein</keyword>
<evidence type="ECO:0000256" key="4">
    <source>
        <dbReference type="ARBA" id="ARBA00022553"/>
    </source>
</evidence>
<dbReference type="CDD" id="cd00075">
    <property type="entry name" value="HATPase"/>
    <property type="match status" value="1"/>
</dbReference>
<gene>
    <name evidence="12" type="ORF">JYA64_02280</name>
</gene>
<evidence type="ECO:0000313" key="13">
    <source>
        <dbReference type="Proteomes" id="UP001319060"/>
    </source>
</evidence>
<dbReference type="InterPro" id="IPR003594">
    <property type="entry name" value="HATPase_dom"/>
</dbReference>
<feature type="transmembrane region" description="Helical" evidence="10">
    <location>
        <begin position="6"/>
        <end position="22"/>
    </location>
</feature>